<dbReference type="PIRSF" id="PIRSF000114">
    <property type="entry name" value="Glycerol-3-P_dh"/>
    <property type="match status" value="1"/>
</dbReference>
<dbReference type="GO" id="GO:0006650">
    <property type="term" value="P:glycerophospholipid metabolic process"/>
    <property type="evidence" value="ECO:0007669"/>
    <property type="project" value="UniProtKB-UniRule"/>
</dbReference>
<feature type="region of interest" description="Disordered" evidence="18">
    <location>
        <begin position="333"/>
        <end position="361"/>
    </location>
</feature>
<protein>
    <recommendedName>
        <fullName evidence="11 13">Glycerol-3-phosphate dehydrogenase [NAD(P)+]</fullName>
        <ecNumber evidence="10 13">1.1.1.94</ecNumber>
    </recommendedName>
    <alternativeName>
        <fullName evidence="13">NAD(P)(+)-dependent glycerol-3-phosphate dehydrogenase</fullName>
    </alternativeName>
    <alternativeName>
        <fullName evidence="12 13">NAD(P)H-dependent dihydroxyacetone-phosphate reductase</fullName>
    </alternativeName>
</protein>
<feature type="binding site" evidence="13">
    <location>
        <position position="16"/>
    </location>
    <ligand>
        <name>NADPH</name>
        <dbReference type="ChEBI" id="CHEBI:57783"/>
    </ligand>
</feature>
<dbReference type="EC" id="1.1.1.94" evidence="10 13"/>
<feature type="binding site" evidence="13">
    <location>
        <position position="36"/>
    </location>
    <ligand>
        <name>NADPH</name>
        <dbReference type="ChEBI" id="CHEBI:57783"/>
    </ligand>
</feature>
<feature type="binding site" evidence="13">
    <location>
        <position position="258"/>
    </location>
    <ligand>
        <name>NADPH</name>
        <dbReference type="ChEBI" id="CHEBI:57783"/>
    </ligand>
</feature>
<keyword evidence="13" id="KW-0963">Cytoplasm</keyword>
<dbReference type="InterPro" id="IPR008927">
    <property type="entry name" value="6-PGluconate_DH-like_C_sf"/>
</dbReference>
<evidence type="ECO:0000256" key="18">
    <source>
        <dbReference type="SAM" id="MobiDB-lite"/>
    </source>
</evidence>
<evidence type="ECO:0000256" key="11">
    <source>
        <dbReference type="ARBA" id="ARBA00069372"/>
    </source>
</evidence>
<feature type="binding site" evidence="13">
    <location>
        <position position="259"/>
    </location>
    <ligand>
        <name>sn-glycerol 3-phosphate</name>
        <dbReference type="ChEBI" id="CHEBI:57597"/>
    </ligand>
</feature>
<dbReference type="PROSITE" id="PS51257">
    <property type="entry name" value="PROKAR_LIPOPROTEIN"/>
    <property type="match status" value="1"/>
</dbReference>
<proteinExistence type="inferred from homology"/>
<keyword evidence="6 13" id="KW-0443">Lipid metabolism</keyword>
<feature type="binding site" evidence="13">
    <location>
        <position position="37"/>
    </location>
    <ligand>
        <name>NADPH</name>
        <dbReference type="ChEBI" id="CHEBI:57783"/>
    </ligand>
</feature>
<comment type="function">
    <text evidence="13">Catalyzes the reduction of the glycolytic intermediate dihydroxyacetone phosphate (DHAP) to sn-glycerol 3-phosphate (G3P), the key precursor for phospholipid synthesis.</text>
</comment>
<feature type="binding site" evidence="13">
    <location>
        <position position="194"/>
    </location>
    <ligand>
        <name>sn-glycerol 3-phosphate</name>
        <dbReference type="ChEBI" id="CHEBI:57597"/>
    </ligand>
</feature>
<feature type="binding site" evidence="13">
    <location>
        <position position="257"/>
    </location>
    <ligand>
        <name>sn-glycerol 3-phosphate</name>
        <dbReference type="ChEBI" id="CHEBI:57597"/>
    </ligand>
</feature>
<evidence type="ECO:0000256" key="16">
    <source>
        <dbReference type="PIRSR" id="PIRSR000114-3"/>
    </source>
</evidence>
<feature type="binding site" evidence="16">
    <location>
        <position position="143"/>
    </location>
    <ligand>
        <name>NAD(+)</name>
        <dbReference type="ChEBI" id="CHEBI:57540"/>
    </ligand>
</feature>
<evidence type="ECO:0000256" key="12">
    <source>
        <dbReference type="ARBA" id="ARBA00080511"/>
    </source>
</evidence>
<dbReference type="RefSeq" id="WP_126381115.1">
    <property type="nucleotide sequence ID" value="NZ_LR134350.1"/>
</dbReference>
<organism evidence="21 22">
    <name type="scientific">Actinomyces howellii</name>
    <dbReference type="NCBI Taxonomy" id="52771"/>
    <lineage>
        <taxon>Bacteria</taxon>
        <taxon>Bacillati</taxon>
        <taxon>Actinomycetota</taxon>
        <taxon>Actinomycetes</taxon>
        <taxon>Actinomycetales</taxon>
        <taxon>Actinomycetaceae</taxon>
        <taxon>Actinomyces</taxon>
    </lineage>
</organism>
<dbReference type="InterPro" id="IPR006168">
    <property type="entry name" value="G3P_DH_NAD-dep"/>
</dbReference>
<evidence type="ECO:0000256" key="4">
    <source>
        <dbReference type="ARBA" id="ARBA00023002"/>
    </source>
</evidence>
<comment type="similarity">
    <text evidence="1 13 17">Belongs to the NAD-dependent glycerol-3-phosphate dehydrogenase family.</text>
</comment>
<evidence type="ECO:0000259" key="20">
    <source>
        <dbReference type="Pfam" id="PF07479"/>
    </source>
</evidence>
<feature type="binding site" evidence="16">
    <location>
        <position position="258"/>
    </location>
    <ligand>
        <name>NAD(+)</name>
        <dbReference type="ChEBI" id="CHEBI:57540"/>
    </ligand>
</feature>
<evidence type="ECO:0000313" key="21">
    <source>
        <dbReference type="EMBL" id="VEG25556.1"/>
    </source>
</evidence>
<keyword evidence="13" id="KW-0547">Nucleotide-binding</keyword>
<dbReference type="InterPro" id="IPR011128">
    <property type="entry name" value="G3P_DH_NAD-dep_N"/>
</dbReference>
<feature type="binding site" evidence="13">
    <location>
        <position position="282"/>
    </location>
    <ligand>
        <name>NADPH</name>
        <dbReference type="ChEBI" id="CHEBI:57783"/>
    </ligand>
</feature>
<evidence type="ECO:0000256" key="8">
    <source>
        <dbReference type="ARBA" id="ARBA00023264"/>
    </source>
</evidence>
<feature type="binding site" evidence="13">
    <location>
        <position position="109"/>
    </location>
    <ligand>
        <name>NADPH</name>
        <dbReference type="ChEBI" id="CHEBI:57783"/>
    </ligand>
</feature>
<sequence>MSAGVGRAAVIGSGAWGTTFACLLAEAGTPTVVWARRSEIASEINAGTNERYVPGCRLHPEVSATTDIRRAVEGAGLVVVAVPSQSARQVLGPLRGALAQDALAVSLMKGVETGTGLRMSEVLAEVLEVPARRVAVVSGPNLADEIAARQPTATVVAARDEQVAARVAALCATPAFRPYTNTDVLGVELSGAVKNVIALAVGAAAGCGFGDNSKATIITRGLVEITRLGLALGARPETFAGLAGMGDLVATCSSPLSRNQTFGRRLGEGMSVEEAAAASRGVAEGARSARAVLDLATAHGVEMPITAGIVAVVEGAATVTQINDALLARPRKAEGVHAQPLDGSRGPGGTGGAPPWGPVTG</sequence>
<evidence type="ECO:0000256" key="14">
    <source>
        <dbReference type="PIRSR" id="PIRSR000114-1"/>
    </source>
</evidence>
<evidence type="ECO:0000259" key="19">
    <source>
        <dbReference type="Pfam" id="PF01210"/>
    </source>
</evidence>
<keyword evidence="2 13" id="KW-0444">Lipid biosynthesis</keyword>
<dbReference type="EMBL" id="LR134350">
    <property type="protein sequence ID" value="VEG25556.1"/>
    <property type="molecule type" value="Genomic_DNA"/>
</dbReference>
<dbReference type="GO" id="GO:0141153">
    <property type="term" value="F:glycerol-3-phosphate dehydrogenase (NADP+) activity"/>
    <property type="evidence" value="ECO:0007669"/>
    <property type="project" value="RHEA"/>
</dbReference>
<feature type="binding site" evidence="13">
    <location>
        <position position="258"/>
    </location>
    <ligand>
        <name>sn-glycerol 3-phosphate</name>
        <dbReference type="ChEBI" id="CHEBI:57597"/>
    </ligand>
</feature>
<dbReference type="Gene3D" id="1.10.1040.10">
    <property type="entry name" value="N-(1-d-carboxylethyl)-l-norvaline Dehydrogenase, domain 2"/>
    <property type="match status" value="1"/>
</dbReference>
<evidence type="ECO:0000256" key="17">
    <source>
        <dbReference type="RuleBase" id="RU000437"/>
    </source>
</evidence>
<feature type="binding site" evidence="13">
    <location>
        <position position="139"/>
    </location>
    <ligand>
        <name>sn-glycerol 3-phosphate</name>
        <dbReference type="ChEBI" id="CHEBI:57597"/>
    </ligand>
</feature>
<feature type="binding site" evidence="15">
    <location>
        <position position="109"/>
    </location>
    <ligand>
        <name>substrate</name>
    </ligand>
</feature>
<evidence type="ECO:0000256" key="10">
    <source>
        <dbReference type="ARBA" id="ARBA00066687"/>
    </source>
</evidence>
<dbReference type="PRINTS" id="PR00077">
    <property type="entry name" value="GPDHDRGNASE"/>
</dbReference>
<feature type="binding site" evidence="13">
    <location>
        <position position="247"/>
    </location>
    <ligand>
        <name>sn-glycerol 3-phosphate</name>
        <dbReference type="ChEBI" id="CHEBI:57597"/>
    </ligand>
</feature>
<evidence type="ECO:0000256" key="2">
    <source>
        <dbReference type="ARBA" id="ARBA00022516"/>
    </source>
</evidence>
<dbReference type="GO" id="GO:0005975">
    <property type="term" value="P:carbohydrate metabolic process"/>
    <property type="evidence" value="ECO:0007669"/>
    <property type="project" value="InterPro"/>
</dbReference>
<comment type="subcellular location">
    <subcellularLocation>
        <location evidence="13">Cytoplasm</location>
    </subcellularLocation>
</comment>
<comment type="caution">
    <text evidence="13">Lacks conserved residue(s) required for the propagation of feature annotation.</text>
</comment>
<dbReference type="SUPFAM" id="SSF51735">
    <property type="entry name" value="NAD(P)-binding Rossmann-fold domains"/>
    <property type="match status" value="1"/>
</dbReference>
<evidence type="ECO:0000256" key="15">
    <source>
        <dbReference type="PIRSR" id="PIRSR000114-2"/>
    </source>
</evidence>
<feature type="domain" description="Glycerol-3-phosphate dehydrogenase NAD-dependent N-terminal" evidence="19">
    <location>
        <begin position="9"/>
        <end position="163"/>
    </location>
</feature>
<dbReference type="NCBIfam" id="NF000942">
    <property type="entry name" value="PRK00094.1-4"/>
    <property type="match status" value="1"/>
</dbReference>
<dbReference type="GO" id="GO:0051287">
    <property type="term" value="F:NAD binding"/>
    <property type="evidence" value="ECO:0007669"/>
    <property type="project" value="InterPro"/>
</dbReference>
<evidence type="ECO:0000256" key="1">
    <source>
        <dbReference type="ARBA" id="ARBA00011009"/>
    </source>
</evidence>
<dbReference type="GO" id="GO:0046168">
    <property type="term" value="P:glycerol-3-phosphate catabolic process"/>
    <property type="evidence" value="ECO:0007669"/>
    <property type="project" value="InterPro"/>
</dbReference>
<dbReference type="GO" id="GO:0005829">
    <property type="term" value="C:cytosol"/>
    <property type="evidence" value="ECO:0007669"/>
    <property type="project" value="TreeGrafter"/>
</dbReference>
<feature type="compositionally biased region" description="Gly residues" evidence="18">
    <location>
        <begin position="345"/>
        <end position="361"/>
    </location>
</feature>
<reference evidence="21 22" key="1">
    <citation type="submission" date="2018-12" db="EMBL/GenBank/DDBJ databases">
        <authorList>
            <consortium name="Pathogen Informatics"/>
        </authorList>
    </citation>
    <scope>NUCLEOTIDE SEQUENCE [LARGE SCALE GENOMIC DNA]</scope>
    <source>
        <strain evidence="21 22">NCTC11636</strain>
    </source>
</reference>
<feature type="binding site" evidence="13">
    <location>
        <position position="109"/>
    </location>
    <ligand>
        <name>sn-glycerol 3-phosphate</name>
        <dbReference type="ChEBI" id="CHEBI:57597"/>
    </ligand>
</feature>
<dbReference type="InterPro" id="IPR006109">
    <property type="entry name" value="G3P_DH_NAD-dep_C"/>
</dbReference>
<evidence type="ECO:0000256" key="13">
    <source>
        <dbReference type="HAMAP-Rule" id="MF_00394"/>
    </source>
</evidence>
<dbReference type="Gene3D" id="3.40.50.720">
    <property type="entry name" value="NAD(P)-binding Rossmann-like Domain"/>
    <property type="match status" value="1"/>
</dbReference>
<feature type="domain" description="Glycerol-3-phosphate dehydrogenase NAD-dependent C-terminal" evidence="20">
    <location>
        <begin position="183"/>
        <end position="322"/>
    </location>
</feature>
<dbReference type="PANTHER" id="PTHR11728:SF1">
    <property type="entry name" value="GLYCEROL-3-PHOSPHATE DEHYDROGENASE [NAD(+)] 2, CHLOROPLASTIC"/>
    <property type="match status" value="1"/>
</dbReference>
<dbReference type="HAMAP" id="MF_00394">
    <property type="entry name" value="NAD_Glyc3P_dehydrog"/>
    <property type="match status" value="1"/>
</dbReference>
<feature type="active site" description="Proton acceptor" evidence="13 14">
    <location>
        <position position="194"/>
    </location>
</feature>
<dbReference type="KEGG" id="ahw:NCTC11636_00096"/>
<name>A0A3S4SL73_9ACTO</name>
<keyword evidence="22" id="KW-1185">Reference proteome</keyword>
<dbReference type="UniPathway" id="UPA00940"/>
<evidence type="ECO:0000313" key="22">
    <source>
        <dbReference type="Proteomes" id="UP000266895"/>
    </source>
</evidence>
<dbReference type="NCBIfam" id="NF000940">
    <property type="entry name" value="PRK00094.1-2"/>
    <property type="match status" value="1"/>
</dbReference>
<feature type="binding site" evidence="13">
    <location>
        <position position="143"/>
    </location>
    <ligand>
        <name>NADPH</name>
        <dbReference type="ChEBI" id="CHEBI:57783"/>
    </ligand>
</feature>
<dbReference type="GO" id="GO:0141152">
    <property type="term" value="F:glycerol-3-phosphate dehydrogenase (NAD+) activity"/>
    <property type="evidence" value="ECO:0007669"/>
    <property type="project" value="RHEA"/>
</dbReference>
<evidence type="ECO:0000256" key="7">
    <source>
        <dbReference type="ARBA" id="ARBA00023209"/>
    </source>
</evidence>
<dbReference type="Pfam" id="PF01210">
    <property type="entry name" value="NAD_Gly3P_dh_N"/>
    <property type="match status" value="1"/>
</dbReference>
<dbReference type="GO" id="GO:0046167">
    <property type="term" value="P:glycerol-3-phosphate biosynthetic process"/>
    <property type="evidence" value="ECO:0007669"/>
    <property type="project" value="UniProtKB-UniRule"/>
</dbReference>
<dbReference type="InterPro" id="IPR036291">
    <property type="entry name" value="NAD(P)-bd_dom_sf"/>
</dbReference>
<dbReference type="Pfam" id="PF07479">
    <property type="entry name" value="NAD_Gly3P_dh_C"/>
    <property type="match status" value="1"/>
</dbReference>
<dbReference type="InterPro" id="IPR013328">
    <property type="entry name" value="6PGD_dom2"/>
</dbReference>
<evidence type="ECO:0000256" key="5">
    <source>
        <dbReference type="ARBA" id="ARBA00023027"/>
    </source>
</evidence>
<feature type="binding site" evidence="16">
    <location>
        <begin position="12"/>
        <end position="17"/>
    </location>
    <ligand>
        <name>NAD(+)</name>
        <dbReference type="ChEBI" id="CHEBI:57540"/>
    </ligand>
</feature>
<keyword evidence="8 13" id="KW-1208">Phospholipid metabolism</keyword>
<dbReference type="AlphaFoldDB" id="A0A3S4SL73"/>
<comment type="pathway">
    <text evidence="13">Membrane lipid metabolism; glycerophospholipid metabolism.</text>
</comment>
<dbReference type="GO" id="GO:0008654">
    <property type="term" value="P:phospholipid biosynthetic process"/>
    <property type="evidence" value="ECO:0007669"/>
    <property type="project" value="UniProtKB-KW"/>
</dbReference>
<gene>
    <name evidence="13 21" type="primary">gpsA</name>
    <name evidence="21" type="ORF">NCTC11636_00096</name>
</gene>
<dbReference type="PANTHER" id="PTHR11728">
    <property type="entry name" value="GLYCEROL-3-PHOSPHATE DEHYDROGENASE"/>
    <property type="match status" value="1"/>
</dbReference>
<dbReference type="Proteomes" id="UP000266895">
    <property type="component" value="Chromosome"/>
</dbReference>
<accession>A0A3S4SL73</accession>
<keyword evidence="4 13" id="KW-0560">Oxidoreductase</keyword>
<evidence type="ECO:0000256" key="6">
    <source>
        <dbReference type="ARBA" id="ARBA00023098"/>
    </source>
</evidence>
<dbReference type="OrthoDB" id="9812273at2"/>
<evidence type="ECO:0000256" key="9">
    <source>
        <dbReference type="ARBA" id="ARBA00052716"/>
    </source>
</evidence>
<evidence type="ECO:0000256" key="3">
    <source>
        <dbReference type="ARBA" id="ARBA00022857"/>
    </source>
</evidence>
<dbReference type="FunFam" id="1.10.1040.10:FF:000001">
    <property type="entry name" value="Glycerol-3-phosphate dehydrogenase [NAD(P)+]"/>
    <property type="match status" value="1"/>
</dbReference>
<keyword evidence="5 13" id="KW-0520">NAD</keyword>
<keyword evidence="7 13" id="KW-0594">Phospholipid biosynthesis</keyword>
<dbReference type="FunFam" id="3.40.50.720:FF:000019">
    <property type="entry name" value="Glycerol-3-phosphate dehydrogenase [NAD(P)+]"/>
    <property type="match status" value="1"/>
</dbReference>
<keyword evidence="3 13" id="KW-0521">NADP</keyword>
<feature type="binding site" evidence="13">
    <location>
        <position position="284"/>
    </location>
    <ligand>
        <name>NADPH</name>
        <dbReference type="ChEBI" id="CHEBI:57783"/>
    </ligand>
</feature>
<feature type="binding site" evidence="15">
    <location>
        <begin position="258"/>
        <end position="259"/>
    </location>
    <ligand>
        <name>substrate</name>
    </ligand>
</feature>
<comment type="catalytic activity">
    <reaction evidence="13">
        <text>sn-glycerol 3-phosphate + NAD(+) = dihydroxyacetone phosphate + NADH + H(+)</text>
        <dbReference type="Rhea" id="RHEA:11092"/>
        <dbReference type="ChEBI" id="CHEBI:15378"/>
        <dbReference type="ChEBI" id="CHEBI:57540"/>
        <dbReference type="ChEBI" id="CHEBI:57597"/>
        <dbReference type="ChEBI" id="CHEBI:57642"/>
        <dbReference type="ChEBI" id="CHEBI:57945"/>
        <dbReference type="EC" id="1.1.1.94"/>
    </reaction>
</comment>
<feature type="binding site" evidence="13">
    <location>
        <position position="52"/>
    </location>
    <ligand>
        <name>NADPH</name>
        <dbReference type="ChEBI" id="CHEBI:57783"/>
    </ligand>
</feature>
<dbReference type="SUPFAM" id="SSF48179">
    <property type="entry name" value="6-phosphogluconate dehydrogenase C-terminal domain-like"/>
    <property type="match status" value="1"/>
</dbReference>
<comment type="catalytic activity">
    <reaction evidence="9">
        <text>sn-glycerol 3-phosphate + NADP(+) = dihydroxyacetone phosphate + NADPH + H(+)</text>
        <dbReference type="Rhea" id="RHEA:11096"/>
        <dbReference type="ChEBI" id="CHEBI:15378"/>
        <dbReference type="ChEBI" id="CHEBI:57597"/>
        <dbReference type="ChEBI" id="CHEBI:57642"/>
        <dbReference type="ChEBI" id="CHEBI:57783"/>
        <dbReference type="ChEBI" id="CHEBI:58349"/>
        <dbReference type="EC" id="1.1.1.94"/>
    </reaction>
    <physiologicalReaction direction="right-to-left" evidence="9">
        <dbReference type="Rhea" id="RHEA:11098"/>
    </physiologicalReaction>
</comment>